<keyword evidence="5 9" id="KW-0812">Transmembrane</keyword>
<evidence type="ECO:0000256" key="1">
    <source>
        <dbReference type="ARBA" id="ARBA00004429"/>
    </source>
</evidence>
<comment type="subcellular location">
    <subcellularLocation>
        <location evidence="1">Cell inner membrane</location>
        <topology evidence="1">Multi-pass membrane protein</topology>
    </subcellularLocation>
</comment>
<evidence type="ECO:0000256" key="7">
    <source>
        <dbReference type="ARBA" id="ARBA00023136"/>
    </source>
</evidence>
<evidence type="ECO:0000256" key="3">
    <source>
        <dbReference type="ARBA" id="ARBA00022475"/>
    </source>
</evidence>
<feature type="transmembrane region" description="Helical" evidence="9">
    <location>
        <begin position="342"/>
        <end position="365"/>
    </location>
</feature>
<evidence type="ECO:0000256" key="4">
    <source>
        <dbReference type="ARBA" id="ARBA00022519"/>
    </source>
</evidence>
<reference evidence="11" key="1">
    <citation type="journal article" date="2019" name="Int. J. Syst. Evol. Microbiol.">
        <title>The Global Catalogue of Microorganisms (GCM) 10K type strain sequencing project: providing services to taxonomists for standard genome sequencing and annotation.</title>
        <authorList>
            <consortium name="The Broad Institute Genomics Platform"/>
            <consortium name="The Broad Institute Genome Sequencing Center for Infectious Disease"/>
            <person name="Wu L."/>
            <person name="Ma J."/>
        </authorList>
    </citation>
    <scope>NUCLEOTIDE SEQUENCE [LARGE SCALE GENOMIC DNA]</scope>
    <source>
        <strain evidence="11">CCUG 60524</strain>
    </source>
</reference>
<dbReference type="InterPro" id="IPR007272">
    <property type="entry name" value="Sulf_transp_TsuA/YedE"/>
</dbReference>
<feature type="transmembrane region" description="Helical" evidence="9">
    <location>
        <begin position="394"/>
        <end position="414"/>
    </location>
</feature>
<evidence type="ECO:0000313" key="10">
    <source>
        <dbReference type="EMBL" id="MFD0981115.1"/>
    </source>
</evidence>
<dbReference type="Pfam" id="PF04143">
    <property type="entry name" value="Sulf_transp"/>
    <property type="match status" value="2"/>
</dbReference>
<keyword evidence="4" id="KW-0997">Cell inner membrane</keyword>
<evidence type="ECO:0000256" key="8">
    <source>
        <dbReference type="ARBA" id="ARBA00035655"/>
    </source>
</evidence>
<feature type="transmembrane region" description="Helical" evidence="9">
    <location>
        <begin position="132"/>
        <end position="159"/>
    </location>
</feature>
<feature type="transmembrane region" description="Helical" evidence="9">
    <location>
        <begin position="206"/>
        <end position="226"/>
    </location>
</feature>
<gene>
    <name evidence="10" type="ORF">ACFQ2S_15850</name>
</gene>
<feature type="transmembrane region" description="Helical" evidence="9">
    <location>
        <begin position="311"/>
        <end position="335"/>
    </location>
</feature>
<sequence length="427" mass="46325">MATNETAAGAPPQENRSLPEWAEGFAEDYKKIFIDEWSPYLGFMLLVSLAMMLMASGVFWGVFGGLKLWGDYINNAIGLGPMLGISEDLKSPLEHQMSVMNIALLLGAFTAALMSMQFAIRKAPLSEYAYGAVGGSLMGIGATIAGGCTTGGFFIPLTFSAPAGWAMWIGLLAGAFIGLKLLLWGMENITWGTRAPKNRTPALKPYFPYLGLVIALGVLWWGVTWLRSESNYTSILALMMLAGFGIGFVMHRSRLCFARAIREPFMTAEGMMTKAMILAIFVGCLFGSILIQKGNIDPYVALSTRFWLGSLIGGLIFGIGMVLAGGCASGTLWRIGEGHLKLVVVLFFFAWVGSIASVAFGNLGVTTGEIDLDFMDGMVEFSALGYQAFLPDMLGGWGPTYMVMITILAIWWCLVRYNETTEKFTVI</sequence>
<dbReference type="PANTHER" id="PTHR30574:SF1">
    <property type="entry name" value="SULPHUR TRANSPORT DOMAIN-CONTAINING PROTEIN"/>
    <property type="match status" value="1"/>
</dbReference>
<feature type="transmembrane region" description="Helical" evidence="9">
    <location>
        <begin position="165"/>
        <end position="185"/>
    </location>
</feature>
<feature type="transmembrane region" description="Helical" evidence="9">
    <location>
        <begin position="99"/>
        <end position="120"/>
    </location>
</feature>
<accession>A0ABW3ITM2</accession>
<evidence type="ECO:0000313" key="11">
    <source>
        <dbReference type="Proteomes" id="UP001597108"/>
    </source>
</evidence>
<evidence type="ECO:0000256" key="2">
    <source>
        <dbReference type="ARBA" id="ARBA00022448"/>
    </source>
</evidence>
<evidence type="ECO:0000256" key="5">
    <source>
        <dbReference type="ARBA" id="ARBA00022692"/>
    </source>
</evidence>
<dbReference type="EMBL" id="JBHTJT010000032">
    <property type="protein sequence ID" value="MFD0981115.1"/>
    <property type="molecule type" value="Genomic_DNA"/>
</dbReference>
<proteinExistence type="inferred from homology"/>
<comment type="caution">
    <text evidence="10">The sequence shown here is derived from an EMBL/GenBank/DDBJ whole genome shotgun (WGS) entry which is preliminary data.</text>
</comment>
<evidence type="ECO:0000256" key="6">
    <source>
        <dbReference type="ARBA" id="ARBA00022989"/>
    </source>
</evidence>
<feature type="transmembrane region" description="Helical" evidence="9">
    <location>
        <begin position="232"/>
        <end position="250"/>
    </location>
</feature>
<protein>
    <submittedName>
        <fullName evidence="10">YeeE/YedE thiosulfate transporter family protein</fullName>
    </submittedName>
</protein>
<dbReference type="PANTHER" id="PTHR30574">
    <property type="entry name" value="INNER MEMBRANE PROTEIN YEDE"/>
    <property type="match status" value="1"/>
</dbReference>
<keyword evidence="3" id="KW-1003">Cell membrane</keyword>
<organism evidence="10 11">
    <name type="scientific">Tropicimonas aquimaris</name>
    <dbReference type="NCBI Taxonomy" id="914152"/>
    <lineage>
        <taxon>Bacteria</taxon>
        <taxon>Pseudomonadati</taxon>
        <taxon>Pseudomonadota</taxon>
        <taxon>Alphaproteobacteria</taxon>
        <taxon>Rhodobacterales</taxon>
        <taxon>Roseobacteraceae</taxon>
        <taxon>Tropicimonas</taxon>
    </lineage>
</organism>
<feature type="transmembrane region" description="Helical" evidence="9">
    <location>
        <begin position="271"/>
        <end position="291"/>
    </location>
</feature>
<dbReference type="Proteomes" id="UP001597108">
    <property type="component" value="Unassembled WGS sequence"/>
</dbReference>
<keyword evidence="11" id="KW-1185">Reference proteome</keyword>
<comment type="similarity">
    <text evidence="8">Belongs to the TsuA/YedE (TC 9.B.102) family.</text>
</comment>
<feature type="transmembrane region" description="Helical" evidence="9">
    <location>
        <begin position="40"/>
        <end position="63"/>
    </location>
</feature>
<name>A0ABW3ITM2_9RHOB</name>
<keyword evidence="7 9" id="KW-0472">Membrane</keyword>
<dbReference type="RefSeq" id="WP_386075909.1">
    <property type="nucleotide sequence ID" value="NZ_JBHTJT010000032.1"/>
</dbReference>
<evidence type="ECO:0000256" key="9">
    <source>
        <dbReference type="SAM" id="Phobius"/>
    </source>
</evidence>
<keyword evidence="6 9" id="KW-1133">Transmembrane helix</keyword>
<keyword evidence="2" id="KW-0813">Transport</keyword>